<evidence type="ECO:0000256" key="6">
    <source>
        <dbReference type="ARBA" id="ARBA00023146"/>
    </source>
</evidence>
<dbReference type="Proteomes" id="UP001597110">
    <property type="component" value="Unassembled WGS sequence"/>
</dbReference>
<comment type="caution">
    <text evidence="10">The sequence shown here is derived from an EMBL/GenBank/DDBJ whole genome shotgun (WGS) entry which is preliminary data.</text>
</comment>
<feature type="domain" description="Glutamyl/glutaminyl-tRNA synthetase class Ib catalytic" evidence="9">
    <location>
        <begin position="128"/>
        <end position="233"/>
    </location>
</feature>
<organism evidence="10 11">
    <name type="scientific">Lysobacter brunescens</name>
    <dbReference type="NCBI Taxonomy" id="262323"/>
    <lineage>
        <taxon>Bacteria</taxon>
        <taxon>Pseudomonadati</taxon>
        <taxon>Pseudomonadota</taxon>
        <taxon>Gammaproteobacteria</taxon>
        <taxon>Lysobacterales</taxon>
        <taxon>Lysobacteraceae</taxon>
        <taxon>Lysobacter</taxon>
    </lineage>
</organism>
<dbReference type="EC" id="6.1.1.-" evidence="7"/>
<keyword evidence="11" id="KW-1185">Reference proteome</keyword>
<reference evidence="11" key="1">
    <citation type="journal article" date="2019" name="Int. J. Syst. Evol. Microbiol.">
        <title>The Global Catalogue of Microorganisms (GCM) 10K type strain sequencing project: providing services to taxonomists for standard genome sequencing and annotation.</title>
        <authorList>
            <consortium name="The Broad Institute Genomics Platform"/>
            <consortium name="The Broad Institute Genome Sequencing Center for Infectious Disease"/>
            <person name="Wu L."/>
            <person name="Ma J."/>
        </authorList>
    </citation>
    <scope>NUCLEOTIDE SEQUENCE [LARGE SCALE GENOMIC DNA]</scope>
    <source>
        <strain evidence="11">CCUG 55585</strain>
    </source>
</reference>
<gene>
    <name evidence="10" type="primary">gluQRS</name>
    <name evidence="7" type="synonym">gluQ</name>
    <name evidence="10" type="ORF">ACFQ0E_17060</name>
</gene>
<keyword evidence="2" id="KW-0479">Metal-binding</keyword>
<dbReference type="EMBL" id="JBHTIF010000005">
    <property type="protein sequence ID" value="MFD0727307.1"/>
    <property type="molecule type" value="Genomic_DNA"/>
</dbReference>
<feature type="binding site" evidence="7">
    <location>
        <position position="47"/>
    </location>
    <ligand>
        <name>L-glutamate</name>
        <dbReference type="ChEBI" id="CHEBI:29985"/>
    </ligand>
</feature>
<dbReference type="InterPro" id="IPR049940">
    <property type="entry name" value="GluQ/Sye"/>
</dbReference>
<evidence type="ECO:0000313" key="10">
    <source>
        <dbReference type="EMBL" id="MFD0727307.1"/>
    </source>
</evidence>
<dbReference type="RefSeq" id="WP_386825902.1">
    <property type="nucleotide sequence ID" value="NZ_JBHTIF010000005.1"/>
</dbReference>
<dbReference type="SUPFAM" id="SSF52374">
    <property type="entry name" value="Nucleotidylyl transferase"/>
    <property type="match status" value="1"/>
</dbReference>
<feature type="binding site" evidence="7">
    <location>
        <position position="232"/>
    </location>
    <ligand>
        <name>ATP</name>
        <dbReference type="ChEBI" id="CHEBI:30616"/>
    </ligand>
</feature>
<protein>
    <recommendedName>
        <fullName evidence="7">Glutamyl-Q tRNA(Asp) synthetase</fullName>
        <shortName evidence="7">Glu-Q-RSs</shortName>
        <ecNumber evidence="7">6.1.1.-</ecNumber>
    </recommendedName>
</protein>
<feature type="binding site" evidence="7">
    <location>
        <position position="173"/>
    </location>
    <ligand>
        <name>L-glutamate</name>
        <dbReference type="ChEBI" id="CHEBI:29985"/>
    </ligand>
</feature>
<evidence type="ECO:0000256" key="4">
    <source>
        <dbReference type="ARBA" id="ARBA00022833"/>
    </source>
</evidence>
<comment type="function">
    <text evidence="7">Catalyzes the tRNA-independent activation of glutamate in presence of ATP and the subsequent transfer of glutamate onto a tRNA(Asp). Glutamate is transferred on the 2-amino-5-(4,5-dihydroxy-2-cyclopenten-1-yl) moiety of the queuosine in the wobble position of the QUC anticodon.</text>
</comment>
<evidence type="ECO:0000256" key="8">
    <source>
        <dbReference type="RuleBase" id="RU363037"/>
    </source>
</evidence>
<dbReference type="GO" id="GO:0016874">
    <property type="term" value="F:ligase activity"/>
    <property type="evidence" value="ECO:0007669"/>
    <property type="project" value="UniProtKB-KW"/>
</dbReference>
<feature type="domain" description="Glutamyl/glutaminyl-tRNA synthetase class Ib catalytic" evidence="9">
    <location>
        <begin position="9"/>
        <end position="114"/>
    </location>
</feature>
<dbReference type="PANTHER" id="PTHR43311:SF1">
    <property type="entry name" value="GLUTAMYL-Q TRNA(ASP) SYNTHETASE"/>
    <property type="match status" value="1"/>
</dbReference>
<feature type="binding site" evidence="7">
    <location>
        <position position="191"/>
    </location>
    <ligand>
        <name>L-glutamate</name>
        <dbReference type="ChEBI" id="CHEBI:29985"/>
    </ligand>
</feature>
<name>A0ABW2YFP2_9GAMM</name>
<dbReference type="HAMAP" id="MF_01428">
    <property type="entry name" value="Glu_Q_tRNA_synth"/>
    <property type="match status" value="1"/>
</dbReference>
<keyword evidence="5 7" id="KW-0067">ATP-binding</keyword>
<dbReference type="PANTHER" id="PTHR43311">
    <property type="entry name" value="GLUTAMATE--TRNA LIGASE"/>
    <property type="match status" value="1"/>
</dbReference>
<dbReference type="Pfam" id="PF00749">
    <property type="entry name" value="tRNA-synt_1c"/>
    <property type="match status" value="2"/>
</dbReference>
<evidence type="ECO:0000259" key="9">
    <source>
        <dbReference type="Pfam" id="PF00749"/>
    </source>
</evidence>
<dbReference type="InterPro" id="IPR000924">
    <property type="entry name" value="Glu/Gln-tRNA-synth"/>
</dbReference>
<evidence type="ECO:0000256" key="2">
    <source>
        <dbReference type="ARBA" id="ARBA00022723"/>
    </source>
</evidence>
<comment type="similarity">
    <text evidence="7">Belongs to the class-I aminoacyl-tRNA synthetase family. GluQ subfamily.</text>
</comment>
<dbReference type="InterPro" id="IPR022380">
    <property type="entry name" value="Glu-Q_tRNA(Asp)_Synthase"/>
</dbReference>
<sequence length="303" mass="32571">MTAPAIHYRGRFAPSPTGPLHLGSLVAALGSWLMARHAGGEWWIRIEDLDPPREVPGAADAQVRTLSGFGLVSDAPIVRQSDRHALYEAALARLLDAGLAFACHCSRTDLAETGGIHRACRPGRHRDTPAIRLRVPDDARVGFEDAIQGRFEQDVAREVGDVVLRRADGYWAYQLAVVVDDADQGITDVVRGADLLDSTPRQILLQRALGLPTPRYAHLPLVLDEAGHKLSKSLAALPVDADDPMPALRLAWSALGQPAGALRGIDGIDRVLAHAVAEFEPGLIQRKPNAVAALHNCAATQRA</sequence>
<evidence type="ECO:0000256" key="7">
    <source>
        <dbReference type="HAMAP-Rule" id="MF_01428"/>
    </source>
</evidence>
<keyword evidence="3 7" id="KW-0547">Nucleotide-binding</keyword>
<evidence type="ECO:0000313" key="11">
    <source>
        <dbReference type="Proteomes" id="UP001597110"/>
    </source>
</evidence>
<comment type="caution">
    <text evidence="7">Lacks conserved residue(s) required for the propagation of feature annotation.</text>
</comment>
<keyword evidence="1 7" id="KW-0436">Ligase</keyword>
<dbReference type="Gene3D" id="3.40.50.620">
    <property type="entry name" value="HUPs"/>
    <property type="match status" value="1"/>
</dbReference>
<dbReference type="InterPro" id="IPR014729">
    <property type="entry name" value="Rossmann-like_a/b/a_fold"/>
</dbReference>
<proteinExistence type="inferred from homology"/>
<keyword evidence="4" id="KW-0862">Zinc</keyword>
<dbReference type="PRINTS" id="PR00987">
    <property type="entry name" value="TRNASYNTHGLU"/>
</dbReference>
<dbReference type="InterPro" id="IPR020058">
    <property type="entry name" value="Glu/Gln-tRNA-synth_Ib_cat-dom"/>
</dbReference>
<accession>A0ABW2YFP2</accession>
<evidence type="ECO:0000256" key="5">
    <source>
        <dbReference type="ARBA" id="ARBA00022840"/>
    </source>
</evidence>
<feature type="short sequence motif" description="'KMSKS' region" evidence="7">
    <location>
        <begin position="229"/>
        <end position="233"/>
    </location>
</feature>
<dbReference type="NCBIfam" id="TIGR03838">
    <property type="entry name" value="queuosine_YadB"/>
    <property type="match status" value="1"/>
</dbReference>
<dbReference type="NCBIfam" id="NF004314">
    <property type="entry name" value="PRK05710.1-3"/>
    <property type="match status" value="1"/>
</dbReference>
<keyword evidence="8" id="KW-0648">Protein biosynthesis</keyword>
<feature type="binding site" evidence="7">
    <location>
        <begin position="11"/>
        <end position="15"/>
    </location>
    <ligand>
        <name>L-glutamate</name>
        <dbReference type="ChEBI" id="CHEBI:29985"/>
    </ligand>
</feature>
<keyword evidence="6 7" id="KW-0030">Aminoacyl-tRNA synthetase</keyword>
<evidence type="ECO:0000256" key="3">
    <source>
        <dbReference type="ARBA" id="ARBA00022741"/>
    </source>
</evidence>
<feature type="short sequence motif" description="'HIGH' region" evidence="7">
    <location>
        <begin position="14"/>
        <end position="24"/>
    </location>
</feature>
<evidence type="ECO:0000256" key="1">
    <source>
        <dbReference type="ARBA" id="ARBA00022598"/>
    </source>
</evidence>